<protein>
    <recommendedName>
        <fullName evidence="4">DUF2975 family protein</fullName>
    </recommendedName>
</protein>
<sequence>MTISNNFIFRVLQIVAWIIFVGLCIEASALIVNFLFSIFKPEMVKNLYQKLDLSAMYAQSQWTFFGTYSFILFIAGLKAHLFYTVVMLMQKIDLQKPFSEFAATKIMNIAASTFSIGIISYVARQTTKSLLHYGYSIDQLNPFWADSQAFVLMGGVIYVIAVIFKRGVALQTENEFTV</sequence>
<comment type="caution">
    <text evidence="2">The sequence shown here is derived from an EMBL/GenBank/DDBJ whole genome shotgun (WGS) entry which is preliminary data.</text>
</comment>
<dbReference type="InterPro" id="IPR021354">
    <property type="entry name" value="DUF2975"/>
</dbReference>
<proteinExistence type="predicted"/>
<evidence type="ECO:0000256" key="1">
    <source>
        <dbReference type="SAM" id="Phobius"/>
    </source>
</evidence>
<keyword evidence="1" id="KW-0812">Transmembrane</keyword>
<gene>
    <name evidence="2" type="ORF">BC659_2653</name>
</gene>
<name>A0A4R6IT84_9BACT</name>
<evidence type="ECO:0000313" key="3">
    <source>
        <dbReference type="Proteomes" id="UP000295741"/>
    </source>
</evidence>
<organism evidence="2 3">
    <name type="scientific">Sediminibacterium goheungense</name>
    <dbReference type="NCBI Taxonomy" id="1086393"/>
    <lineage>
        <taxon>Bacteria</taxon>
        <taxon>Pseudomonadati</taxon>
        <taxon>Bacteroidota</taxon>
        <taxon>Chitinophagia</taxon>
        <taxon>Chitinophagales</taxon>
        <taxon>Chitinophagaceae</taxon>
        <taxon>Sediminibacterium</taxon>
    </lineage>
</organism>
<feature type="transmembrane region" description="Helical" evidence="1">
    <location>
        <begin position="106"/>
        <end position="123"/>
    </location>
</feature>
<evidence type="ECO:0000313" key="2">
    <source>
        <dbReference type="EMBL" id="TDO25730.1"/>
    </source>
</evidence>
<keyword evidence="1" id="KW-0472">Membrane</keyword>
<keyword evidence="1" id="KW-1133">Transmembrane helix</keyword>
<dbReference type="AlphaFoldDB" id="A0A4R6IT84"/>
<feature type="transmembrane region" description="Helical" evidence="1">
    <location>
        <begin position="12"/>
        <end position="39"/>
    </location>
</feature>
<evidence type="ECO:0008006" key="4">
    <source>
        <dbReference type="Google" id="ProtNLM"/>
    </source>
</evidence>
<dbReference type="EMBL" id="SNWP01000012">
    <property type="protein sequence ID" value="TDO25730.1"/>
    <property type="molecule type" value="Genomic_DNA"/>
</dbReference>
<accession>A0A4R6IT84</accession>
<feature type="transmembrane region" description="Helical" evidence="1">
    <location>
        <begin position="62"/>
        <end position="86"/>
    </location>
</feature>
<reference evidence="2 3" key="1">
    <citation type="submission" date="2019-03" db="EMBL/GenBank/DDBJ databases">
        <title>Genomic Encyclopedia of Archaeal and Bacterial Type Strains, Phase II (KMG-II): from individual species to whole genera.</title>
        <authorList>
            <person name="Goeker M."/>
        </authorList>
    </citation>
    <scope>NUCLEOTIDE SEQUENCE [LARGE SCALE GENOMIC DNA]</scope>
    <source>
        <strain evidence="2 3">DSM 28323</strain>
    </source>
</reference>
<keyword evidence="3" id="KW-1185">Reference proteome</keyword>
<dbReference type="OrthoDB" id="672524at2"/>
<dbReference type="RefSeq" id="WP_133475224.1">
    <property type="nucleotide sequence ID" value="NZ_SNWP01000012.1"/>
</dbReference>
<feature type="transmembrane region" description="Helical" evidence="1">
    <location>
        <begin position="143"/>
        <end position="164"/>
    </location>
</feature>
<dbReference type="Pfam" id="PF11188">
    <property type="entry name" value="DUF2975"/>
    <property type="match status" value="1"/>
</dbReference>
<dbReference type="Proteomes" id="UP000295741">
    <property type="component" value="Unassembled WGS sequence"/>
</dbReference>